<dbReference type="AlphaFoldDB" id="A8F6H9"/>
<keyword evidence="2" id="KW-1185">Reference proteome</keyword>
<dbReference type="KEGG" id="tle:Tlet_1201"/>
<name>A8F6H9_PSELT</name>
<dbReference type="eggNOG" id="COG1337">
    <property type="taxonomic scope" value="Bacteria"/>
</dbReference>
<dbReference type="HOGENOM" id="CLU_081549_0_0_0"/>
<evidence type="ECO:0000313" key="2">
    <source>
        <dbReference type="Proteomes" id="UP000002016"/>
    </source>
</evidence>
<evidence type="ECO:0000313" key="1">
    <source>
        <dbReference type="EMBL" id="ABV33763.1"/>
    </source>
</evidence>
<dbReference type="RefSeq" id="WP_012003244.1">
    <property type="nucleotide sequence ID" value="NC_009828.1"/>
</dbReference>
<sequence>MWKKLNVVFRLKSPLHIGYMPFEVFVFSPTRYYVPGRNFWGAITKRITEYLYEKPKAENYKDIGVKVMKNFRFSYFYVYDGKTVYFPCYTENGLKYGDNSHEITKSEFEYRFIGSFVSTAIDTTGTAKDKSLHEIEFINSRFKDENGNTKDVKIAGCIWIKEDTEIEKIILGEGIFIENSNVIEELILGGESKYGFGHVVLESINEISVFEWNDPESVEIGSKLLPAHLKYDENLKFKGDIELLTGRGYYDPNSTETAGGNKPGAAISIPEYYFVPGTILMESKKFKVRWDGTLEVSKNG</sequence>
<accession>A8F6H9</accession>
<protein>
    <submittedName>
        <fullName evidence="1">Uncharacterized protein</fullName>
    </submittedName>
</protein>
<dbReference type="EMBL" id="CP000812">
    <property type="protein sequence ID" value="ABV33763.1"/>
    <property type="molecule type" value="Genomic_DNA"/>
</dbReference>
<dbReference type="Proteomes" id="UP000002016">
    <property type="component" value="Chromosome"/>
</dbReference>
<reference evidence="1 2" key="1">
    <citation type="submission" date="2007-08" db="EMBL/GenBank/DDBJ databases">
        <title>Complete sequence of Thermotoga lettingae TMO.</title>
        <authorList>
            <consortium name="US DOE Joint Genome Institute"/>
            <person name="Copeland A."/>
            <person name="Lucas S."/>
            <person name="Lapidus A."/>
            <person name="Barry K."/>
            <person name="Glavina del Rio T."/>
            <person name="Dalin E."/>
            <person name="Tice H."/>
            <person name="Pitluck S."/>
            <person name="Foster B."/>
            <person name="Bruce D."/>
            <person name="Schmutz J."/>
            <person name="Larimer F."/>
            <person name="Land M."/>
            <person name="Hauser L."/>
            <person name="Kyrpides N."/>
            <person name="Mikhailova N."/>
            <person name="Nelson K."/>
            <person name="Gogarten J.P."/>
            <person name="Noll K."/>
            <person name="Richardson P."/>
        </authorList>
    </citation>
    <scope>NUCLEOTIDE SEQUENCE [LARGE SCALE GENOMIC DNA]</scope>
    <source>
        <strain evidence="2">ATCC BAA-301 / DSM 14385 / NBRC 107922 / TMO</strain>
    </source>
</reference>
<gene>
    <name evidence="1" type="ordered locus">Tlet_1201</name>
</gene>
<proteinExistence type="predicted"/>
<organism evidence="1 2">
    <name type="scientific">Pseudothermotoga lettingae (strain ATCC BAA-301 / DSM 14385 / NBRC 107922 / TMO)</name>
    <name type="common">Thermotoga lettingae</name>
    <dbReference type="NCBI Taxonomy" id="416591"/>
    <lineage>
        <taxon>Bacteria</taxon>
        <taxon>Thermotogati</taxon>
        <taxon>Thermotogota</taxon>
        <taxon>Thermotogae</taxon>
        <taxon>Thermotogales</taxon>
        <taxon>Thermotogaceae</taxon>
        <taxon>Pseudothermotoga</taxon>
    </lineage>
</organism>
<reference evidence="1 2" key="2">
    <citation type="journal article" date="2009" name="Proc. Natl. Acad. Sci. U.S.A.">
        <title>On the chimeric nature, thermophilic origin, and phylogenetic placement of the Thermotogales.</title>
        <authorList>
            <person name="Zhaxybayeva O."/>
            <person name="Swithers K.S."/>
            <person name="Lapierre P."/>
            <person name="Fournier G.P."/>
            <person name="Bickhart D.M."/>
            <person name="DeBoy R.T."/>
            <person name="Nelson K.E."/>
            <person name="Nesbo C.L."/>
            <person name="Doolittle W.F."/>
            <person name="Gogarten J.P."/>
            <person name="Noll K.M."/>
        </authorList>
    </citation>
    <scope>NUCLEOTIDE SEQUENCE [LARGE SCALE GENOMIC DNA]</scope>
    <source>
        <strain evidence="2">ATCC BAA-301 / DSM 14385 / NBRC 107922 / TMO</strain>
    </source>
</reference>
<dbReference type="STRING" id="416591.Tlet_1201"/>
<dbReference type="OrthoDB" id="12362at2"/>